<name>A0A2R8BKX7_9RHOB</name>
<gene>
    <name evidence="2" type="ORF">DEA8626_03103</name>
</gene>
<feature type="compositionally biased region" description="Gly residues" evidence="1">
    <location>
        <begin position="172"/>
        <end position="186"/>
    </location>
</feature>
<evidence type="ECO:0000313" key="3">
    <source>
        <dbReference type="Proteomes" id="UP000244924"/>
    </source>
</evidence>
<feature type="region of interest" description="Disordered" evidence="1">
    <location>
        <begin position="155"/>
        <end position="186"/>
    </location>
</feature>
<accession>A0A2R8BKX7</accession>
<dbReference type="RefSeq" id="WP_146188883.1">
    <property type="nucleotide sequence ID" value="NZ_OMOQ01000003.1"/>
</dbReference>
<protein>
    <submittedName>
        <fullName evidence="2">Uncharacterized protein</fullName>
    </submittedName>
</protein>
<organism evidence="2 3">
    <name type="scientific">Albidovulum aquaemixtae</name>
    <dbReference type="NCBI Taxonomy" id="1542388"/>
    <lineage>
        <taxon>Bacteria</taxon>
        <taxon>Pseudomonadati</taxon>
        <taxon>Pseudomonadota</taxon>
        <taxon>Alphaproteobacteria</taxon>
        <taxon>Rhodobacterales</taxon>
        <taxon>Paracoccaceae</taxon>
        <taxon>Albidovulum</taxon>
    </lineage>
</organism>
<sequence>MPKKFAKAPPRGSRYGPFLSVGDLLEVKAAGLKDTVKVQFLPQWESYDDRNPEAVLSKRFLMADLGMAEISRAELKGMDAAAENLAKALRERPEEILKMANAFGPSGTREDRESIPDRARELGLAADTGGGPVAIWVGILLAGAAILISSCCKRTDSDCGSNGTDTDDDKGGGTGGSDGGSGTDTD</sequence>
<dbReference type="AlphaFoldDB" id="A0A2R8BKX7"/>
<evidence type="ECO:0000313" key="2">
    <source>
        <dbReference type="EMBL" id="SPH24055.1"/>
    </source>
</evidence>
<reference evidence="2 3" key="1">
    <citation type="submission" date="2018-03" db="EMBL/GenBank/DDBJ databases">
        <authorList>
            <person name="Keele B.F."/>
        </authorList>
    </citation>
    <scope>NUCLEOTIDE SEQUENCE [LARGE SCALE GENOMIC DNA]</scope>
    <source>
        <strain evidence="2 3">CECT 8626</strain>
    </source>
</reference>
<keyword evidence="3" id="KW-1185">Reference proteome</keyword>
<evidence type="ECO:0000256" key="1">
    <source>
        <dbReference type="SAM" id="MobiDB-lite"/>
    </source>
</evidence>
<proteinExistence type="predicted"/>
<dbReference type="EMBL" id="OMOQ01000003">
    <property type="protein sequence ID" value="SPH24055.1"/>
    <property type="molecule type" value="Genomic_DNA"/>
</dbReference>
<dbReference type="Proteomes" id="UP000244924">
    <property type="component" value="Unassembled WGS sequence"/>
</dbReference>